<evidence type="ECO:0000256" key="2">
    <source>
        <dbReference type="ARBA" id="ARBA00022692"/>
    </source>
</evidence>
<dbReference type="Proteomes" id="UP000515156">
    <property type="component" value="Chromosome 1"/>
</dbReference>
<dbReference type="InterPro" id="IPR050186">
    <property type="entry name" value="TPT_transporter"/>
</dbReference>
<accession>A0A6P7X160</accession>
<dbReference type="GO" id="GO:0016020">
    <property type="term" value="C:membrane"/>
    <property type="evidence" value="ECO:0007669"/>
    <property type="project" value="UniProtKB-SubCell"/>
</dbReference>
<evidence type="ECO:0000313" key="6">
    <source>
        <dbReference type="RefSeq" id="XP_030043884.1"/>
    </source>
</evidence>
<protein>
    <submittedName>
        <fullName evidence="6">Transmembrane protein 241</fullName>
    </submittedName>
</protein>
<name>A0A6P7X160_9AMPH</name>
<proteinExistence type="predicted"/>
<dbReference type="OrthoDB" id="417037at2759"/>
<gene>
    <name evidence="6" type="primary">TMEM241</name>
</gene>
<sequence length="371" mass="41452">MYLKRLAVGLVFCLFHLAAYFTNKYVLSVLKFTYPTLFQGWQTLLGGLLLHISWKLGLVEISSSSRSQVLSWVPASVLFVGNIYAGSRALSKLPIPVFFTLQNAAEVVSCGLQRFIQKEHVSLMKICSSLFLLIAASCLPLHDPQFDPDGYFWAVVHLSCVGGYKVFQKSQKSTVIRDLDQQYINYIFSVVLLSVSSHPTGDLFSVTEFPFLYFYRFHSGCCASFNQIGYVGLQVIFGYCGMEPESCSTDCIERLKLKGMLQKFRKLMLLLDKMMLHHKLEAVESFIDFIKFSVNAASLTVFWIFLDAVHGELKSSVSSSILLHGPLFGKVITAGVSLFFFDMILNVPTVCCILLGGLGESLLVYTENAST</sequence>
<dbReference type="PANTHER" id="PTHR11132">
    <property type="entry name" value="SOLUTE CARRIER FAMILY 35"/>
    <property type="match status" value="1"/>
</dbReference>
<dbReference type="InParanoid" id="A0A6P7X160"/>
<dbReference type="RefSeq" id="XP_030043884.1">
    <property type="nucleotide sequence ID" value="XM_030188024.1"/>
</dbReference>
<dbReference type="KEGG" id="muo:115458136"/>
<keyword evidence="2 6" id="KW-0812">Transmembrane</keyword>
<evidence type="ECO:0000256" key="4">
    <source>
        <dbReference type="ARBA" id="ARBA00023136"/>
    </source>
</evidence>
<keyword evidence="5" id="KW-1185">Reference proteome</keyword>
<evidence type="ECO:0000256" key="1">
    <source>
        <dbReference type="ARBA" id="ARBA00004141"/>
    </source>
</evidence>
<dbReference type="AlphaFoldDB" id="A0A6P7X160"/>
<dbReference type="GeneID" id="115458136"/>
<comment type="subcellular location">
    <subcellularLocation>
        <location evidence="1">Membrane</location>
        <topology evidence="1">Multi-pass membrane protein</topology>
    </subcellularLocation>
</comment>
<reference evidence="6" key="1">
    <citation type="submission" date="2025-08" db="UniProtKB">
        <authorList>
            <consortium name="RefSeq"/>
        </authorList>
    </citation>
    <scope>IDENTIFICATION</scope>
</reference>
<evidence type="ECO:0000256" key="3">
    <source>
        <dbReference type="ARBA" id="ARBA00022989"/>
    </source>
</evidence>
<keyword evidence="3" id="KW-1133">Transmembrane helix</keyword>
<evidence type="ECO:0000313" key="5">
    <source>
        <dbReference type="Proteomes" id="UP000515156"/>
    </source>
</evidence>
<keyword evidence="4" id="KW-0472">Membrane</keyword>
<dbReference type="CTD" id="338363"/>
<organism evidence="5 6">
    <name type="scientific">Microcaecilia unicolor</name>
    <dbReference type="NCBI Taxonomy" id="1415580"/>
    <lineage>
        <taxon>Eukaryota</taxon>
        <taxon>Metazoa</taxon>
        <taxon>Chordata</taxon>
        <taxon>Craniata</taxon>
        <taxon>Vertebrata</taxon>
        <taxon>Euteleostomi</taxon>
        <taxon>Amphibia</taxon>
        <taxon>Gymnophiona</taxon>
        <taxon>Siphonopidae</taxon>
        <taxon>Microcaecilia</taxon>
    </lineage>
</organism>
<dbReference type="FunCoup" id="A0A6P7X160">
    <property type="interactions" value="483"/>
</dbReference>